<gene>
    <name evidence="1" type="ORF">GSPATT00039095001</name>
</gene>
<dbReference type="HOGENOM" id="CLU_1565906_0_0_1"/>
<dbReference type="Proteomes" id="UP000000600">
    <property type="component" value="Unassembled WGS sequence"/>
</dbReference>
<keyword evidence="2" id="KW-1185">Reference proteome</keyword>
<dbReference type="EMBL" id="CT868218">
    <property type="protein sequence ID" value="CAK75757.1"/>
    <property type="molecule type" value="Genomic_DNA"/>
</dbReference>
<organism evidence="1 2">
    <name type="scientific">Paramecium tetraurelia</name>
    <dbReference type="NCBI Taxonomy" id="5888"/>
    <lineage>
        <taxon>Eukaryota</taxon>
        <taxon>Sar</taxon>
        <taxon>Alveolata</taxon>
        <taxon>Ciliophora</taxon>
        <taxon>Intramacronucleata</taxon>
        <taxon>Oligohymenophorea</taxon>
        <taxon>Peniculida</taxon>
        <taxon>Parameciidae</taxon>
        <taxon>Paramecium</taxon>
    </lineage>
</organism>
<proteinExistence type="predicted"/>
<name>A0CY90_PARTE</name>
<dbReference type="AlphaFoldDB" id="A0CY90"/>
<evidence type="ECO:0000313" key="1">
    <source>
        <dbReference type="EMBL" id="CAK75757.1"/>
    </source>
</evidence>
<evidence type="ECO:0000313" key="2">
    <source>
        <dbReference type="Proteomes" id="UP000000600"/>
    </source>
</evidence>
<accession>A0CY90</accession>
<reference evidence="1 2" key="1">
    <citation type="journal article" date="2006" name="Nature">
        <title>Global trends of whole-genome duplications revealed by the ciliate Paramecium tetraurelia.</title>
        <authorList>
            <consortium name="Genoscope"/>
            <person name="Aury J.-M."/>
            <person name="Jaillon O."/>
            <person name="Duret L."/>
            <person name="Noel B."/>
            <person name="Jubin C."/>
            <person name="Porcel B.M."/>
            <person name="Segurens B."/>
            <person name="Daubin V."/>
            <person name="Anthouard V."/>
            <person name="Aiach N."/>
            <person name="Arnaiz O."/>
            <person name="Billaut A."/>
            <person name="Beisson J."/>
            <person name="Blanc I."/>
            <person name="Bouhouche K."/>
            <person name="Camara F."/>
            <person name="Duharcourt S."/>
            <person name="Guigo R."/>
            <person name="Gogendeau D."/>
            <person name="Katinka M."/>
            <person name="Keller A.-M."/>
            <person name="Kissmehl R."/>
            <person name="Klotz C."/>
            <person name="Koll F."/>
            <person name="Le Moue A."/>
            <person name="Lepere C."/>
            <person name="Malinsky S."/>
            <person name="Nowacki M."/>
            <person name="Nowak J.K."/>
            <person name="Plattner H."/>
            <person name="Poulain J."/>
            <person name="Ruiz F."/>
            <person name="Serrano V."/>
            <person name="Zagulski M."/>
            <person name="Dessen P."/>
            <person name="Betermier M."/>
            <person name="Weissenbach J."/>
            <person name="Scarpelli C."/>
            <person name="Schachter V."/>
            <person name="Sperling L."/>
            <person name="Meyer E."/>
            <person name="Cohen J."/>
            <person name="Wincker P."/>
        </authorList>
    </citation>
    <scope>NUCLEOTIDE SEQUENCE [LARGE SCALE GENOMIC DNA]</scope>
    <source>
        <strain evidence="1 2">Stock d4-2</strain>
    </source>
</reference>
<evidence type="ECO:0008006" key="3">
    <source>
        <dbReference type="Google" id="ProtNLM"/>
    </source>
</evidence>
<dbReference type="GeneID" id="5028937"/>
<dbReference type="InParanoid" id="A0CY90"/>
<sequence length="171" mass="20413">MGTLVDQQSHLVLILTYNLKKQFQQISNKNKLQNLKFDFHIYYVDADFHLMDSPHSQCYFQIFVQVQNVNILTANSHTNVKREITNTIKLLKPHIFIQSHLTVINRMDNKLIKLLAHIKQQHFLPQYNLLFIHVSQLILTRRYNNQFVDMHIVKFLSQKDYQFSLNCITEL</sequence>
<dbReference type="RefSeq" id="XP_001443154.1">
    <property type="nucleotide sequence ID" value="XM_001443117.1"/>
</dbReference>
<dbReference type="KEGG" id="ptm:GSPATT00039095001"/>
<protein>
    <recommendedName>
        <fullName evidence="3">Transmembrane protein</fullName>
    </recommendedName>
</protein>